<dbReference type="SUPFAM" id="SSF55874">
    <property type="entry name" value="ATPase domain of HSP90 chaperone/DNA topoisomerase II/histidine kinase"/>
    <property type="match status" value="1"/>
</dbReference>
<dbReference type="EC" id="2.7.13.3" evidence="2"/>
<evidence type="ECO:0000259" key="12">
    <source>
        <dbReference type="PROSITE" id="PS50110"/>
    </source>
</evidence>
<gene>
    <name evidence="15" type="ORF">CKY28_06520</name>
</gene>
<organism evidence="15 16">
    <name type="scientific">Sphingomonas lenta</name>
    <dbReference type="NCBI Taxonomy" id="1141887"/>
    <lineage>
        <taxon>Bacteria</taxon>
        <taxon>Pseudomonadati</taxon>
        <taxon>Pseudomonadota</taxon>
        <taxon>Alphaproteobacteria</taxon>
        <taxon>Sphingomonadales</taxon>
        <taxon>Sphingomonadaceae</taxon>
        <taxon>Sphingomonas</taxon>
    </lineage>
</organism>
<keyword evidence="3 9" id="KW-0597">Phosphoprotein</keyword>
<dbReference type="SMART" id="SM00086">
    <property type="entry name" value="PAC"/>
    <property type="match status" value="2"/>
</dbReference>
<dbReference type="PANTHER" id="PTHR43065">
    <property type="entry name" value="SENSOR HISTIDINE KINASE"/>
    <property type="match status" value="1"/>
</dbReference>
<dbReference type="EMBL" id="NSLI01000002">
    <property type="protein sequence ID" value="PAX08986.1"/>
    <property type="molecule type" value="Genomic_DNA"/>
</dbReference>
<dbReference type="PROSITE" id="PS50113">
    <property type="entry name" value="PAC"/>
    <property type="match status" value="1"/>
</dbReference>
<dbReference type="FunFam" id="3.30.450.20:FF:000099">
    <property type="entry name" value="Sensory box sensor histidine kinase"/>
    <property type="match status" value="1"/>
</dbReference>
<dbReference type="SMART" id="SM00448">
    <property type="entry name" value="REC"/>
    <property type="match status" value="1"/>
</dbReference>
<dbReference type="Pfam" id="PF02518">
    <property type="entry name" value="HATPase_c"/>
    <property type="match status" value="1"/>
</dbReference>
<accession>A0A2A2SIB9</accession>
<dbReference type="GO" id="GO:0005524">
    <property type="term" value="F:ATP binding"/>
    <property type="evidence" value="ECO:0007669"/>
    <property type="project" value="UniProtKB-KW"/>
</dbReference>
<comment type="catalytic activity">
    <reaction evidence="1">
        <text>ATP + protein L-histidine = ADP + protein N-phospho-L-histidine.</text>
        <dbReference type="EC" id="2.7.13.3"/>
    </reaction>
</comment>
<keyword evidence="4" id="KW-0808">Transferase</keyword>
<evidence type="ECO:0000313" key="16">
    <source>
        <dbReference type="Proteomes" id="UP000218151"/>
    </source>
</evidence>
<evidence type="ECO:0000256" key="4">
    <source>
        <dbReference type="ARBA" id="ARBA00022679"/>
    </source>
</evidence>
<dbReference type="CDD" id="cd00082">
    <property type="entry name" value="HisKA"/>
    <property type="match status" value="1"/>
</dbReference>
<evidence type="ECO:0000256" key="8">
    <source>
        <dbReference type="ARBA" id="ARBA00023012"/>
    </source>
</evidence>
<dbReference type="SMART" id="SM00387">
    <property type="entry name" value="HATPase_c"/>
    <property type="match status" value="1"/>
</dbReference>
<dbReference type="PROSITE" id="PS50109">
    <property type="entry name" value="HIS_KIN"/>
    <property type="match status" value="1"/>
</dbReference>
<comment type="caution">
    <text evidence="15">The sequence shown here is derived from an EMBL/GenBank/DDBJ whole genome shotgun (WGS) entry which is preliminary data.</text>
</comment>
<dbReference type="PROSITE" id="PS50112">
    <property type="entry name" value="PAS"/>
    <property type="match status" value="2"/>
</dbReference>
<keyword evidence="8" id="KW-0902">Two-component regulatory system</keyword>
<dbReference type="Pfam" id="PF08447">
    <property type="entry name" value="PAS_3"/>
    <property type="match status" value="1"/>
</dbReference>
<dbReference type="GO" id="GO:0006355">
    <property type="term" value="P:regulation of DNA-templated transcription"/>
    <property type="evidence" value="ECO:0007669"/>
    <property type="project" value="InterPro"/>
</dbReference>
<proteinExistence type="predicted"/>
<dbReference type="InterPro" id="IPR000700">
    <property type="entry name" value="PAS-assoc_C"/>
</dbReference>
<dbReference type="InterPro" id="IPR013655">
    <property type="entry name" value="PAS_fold_3"/>
</dbReference>
<dbReference type="SMART" id="SM00388">
    <property type="entry name" value="HisKA"/>
    <property type="match status" value="1"/>
</dbReference>
<evidence type="ECO:0000256" key="7">
    <source>
        <dbReference type="ARBA" id="ARBA00022840"/>
    </source>
</evidence>
<keyword evidence="10" id="KW-0175">Coiled coil</keyword>
<keyword evidence="16" id="KW-1185">Reference proteome</keyword>
<dbReference type="InterPro" id="IPR001789">
    <property type="entry name" value="Sig_transdc_resp-reg_receiver"/>
</dbReference>
<protein>
    <recommendedName>
        <fullName evidence="2">histidine kinase</fullName>
        <ecNumber evidence="2">2.7.13.3</ecNumber>
    </recommendedName>
</protein>
<dbReference type="Gene3D" id="3.30.450.20">
    <property type="entry name" value="PAS domain"/>
    <property type="match status" value="2"/>
</dbReference>
<dbReference type="InterPro" id="IPR036097">
    <property type="entry name" value="HisK_dim/P_sf"/>
</dbReference>
<dbReference type="SUPFAM" id="SSF47384">
    <property type="entry name" value="Homodimeric domain of signal transducing histidine kinase"/>
    <property type="match status" value="1"/>
</dbReference>
<dbReference type="Gene3D" id="1.10.287.130">
    <property type="match status" value="1"/>
</dbReference>
<evidence type="ECO:0000259" key="14">
    <source>
        <dbReference type="PROSITE" id="PS50113"/>
    </source>
</evidence>
<evidence type="ECO:0000256" key="5">
    <source>
        <dbReference type="ARBA" id="ARBA00022741"/>
    </source>
</evidence>
<dbReference type="CDD" id="cd00130">
    <property type="entry name" value="PAS"/>
    <property type="match status" value="2"/>
</dbReference>
<dbReference type="InterPro" id="IPR035965">
    <property type="entry name" value="PAS-like_dom_sf"/>
</dbReference>
<evidence type="ECO:0000256" key="9">
    <source>
        <dbReference type="PROSITE-ProRule" id="PRU00169"/>
    </source>
</evidence>
<feature type="domain" description="Histidine kinase" evidence="11">
    <location>
        <begin position="306"/>
        <end position="527"/>
    </location>
</feature>
<evidence type="ECO:0000256" key="10">
    <source>
        <dbReference type="SAM" id="Coils"/>
    </source>
</evidence>
<dbReference type="InterPro" id="IPR011006">
    <property type="entry name" value="CheY-like_superfamily"/>
</dbReference>
<dbReference type="NCBIfam" id="TIGR00229">
    <property type="entry name" value="sensory_box"/>
    <property type="match status" value="2"/>
</dbReference>
<dbReference type="InterPro" id="IPR001610">
    <property type="entry name" value="PAC"/>
</dbReference>
<evidence type="ECO:0000256" key="1">
    <source>
        <dbReference type="ARBA" id="ARBA00000085"/>
    </source>
</evidence>
<dbReference type="InterPro" id="IPR005467">
    <property type="entry name" value="His_kinase_dom"/>
</dbReference>
<dbReference type="SUPFAM" id="SSF52172">
    <property type="entry name" value="CheY-like"/>
    <property type="match status" value="1"/>
</dbReference>
<dbReference type="PANTHER" id="PTHR43065:SF49">
    <property type="entry name" value="HISTIDINE KINASE"/>
    <property type="match status" value="1"/>
</dbReference>
<feature type="domain" description="PAS" evidence="13">
    <location>
        <begin position="10"/>
        <end position="83"/>
    </location>
</feature>
<evidence type="ECO:0000256" key="3">
    <source>
        <dbReference type="ARBA" id="ARBA00022553"/>
    </source>
</evidence>
<feature type="domain" description="PAS" evidence="13">
    <location>
        <begin position="129"/>
        <end position="199"/>
    </location>
</feature>
<dbReference type="OrthoDB" id="9796100at2"/>
<dbReference type="InterPro" id="IPR036890">
    <property type="entry name" value="HATPase_C_sf"/>
</dbReference>
<keyword evidence="7" id="KW-0067">ATP-binding</keyword>
<feature type="coiled-coil region" evidence="10">
    <location>
        <begin position="270"/>
        <end position="297"/>
    </location>
</feature>
<dbReference type="Pfam" id="PF00512">
    <property type="entry name" value="HisKA"/>
    <property type="match status" value="1"/>
</dbReference>
<dbReference type="RefSeq" id="WP_095997483.1">
    <property type="nucleotide sequence ID" value="NZ_NSLI01000002.1"/>
</dbReference>
<name>A0A2A2SIB9_9SPHN</name>
<evidence type="ECO:0000259" key="11">
    <source>
        <dbReference type="PROSITE" id="PS50109"/>
    </source>
</evidence>
<evidence type="ECO:0000313" key="15">
    <source>
        <dbReference type="EMBL" id="PAX08986.1"/>
    </source>
</evidence>
<dbReference type="Gene3D" id="3.30.565.10">
    <property type="entry name" value="Histidine kinase-like ATPase, C-terminal domain"/>
    <property type="match status" value="1"/>
</dbReference>
<dbReference type="InterPro" id="IPR003661">
    <property type="entry name" value="HisK_dim/P_dom"/>
</dbReference>
<dbReference type="AlphaFoldDB" id="A0A2A2SIB9"/>
<keyword evidence="6 15" id="KW-0418">Kinase</keyword>
<keyword evidence="5" id="KW-0547">Nucleotide-binding</keyword>
<dbReference type="SMART" id="SM00091">
    <property type="entry name" value="PAS"/>
    <property type="match status" value="2"/>
</dbReference>
<dbReference type="SUPFAM" id="SSF55785">
    <property type="entry name" value="PYP-like sensor domain (PAS domain)"/>
    <property type="match status" value="2"/>
</dbReference>
<reference evidence="16" key="1">
    <citation type="submission" date="2017-09" db="EMBL/GenBank/DDBJ databases">
        <authorList>
            <person name="Feng G."/>
            <person name="Zhu H."/>
        </authorList>
    </citation>
    <scope>NUCLEOTIDE SEQUENCE [LARGE SCALE GENOMIC DNA]</scope>
    <source>
        <strain evidence="16">1PNM-20</strain>
    </source>
</reference>
<evidence type="ECO:0000259" key="13">
    <source>
        <dbReference type="PROSITE" id="PS50112"/>
    </source>
</evidence>
<dbReference type="Proteomes" id="UP000218151">
    <property type="component" value="Unassembled WGS sequence"/>
</dbReference>
<feature type="modified residue" description="4-aspartylphosphate" evidence="9">
    <location>
        <position position="601"/>
    </location>
</feature>
<dbReference type="GO" id="GO:0000155">
    <property type="term" value="F:phosphorelay sensor kinase activity"/>
    <property type="evidence" value="ECO:0007669"/>
    <property type="project" value="InterPro"/>
</dbReference>
<feature type="domain" description="Response regulatory" evidence="12">
    <location>
        <begin position="550"/>
        <end position="663"/>
    </location>
</feature>
<dbReference type="InterPro" id="IPR000014">
    <property type="entry name" value="PAS"/>
</dbReference>
<dbReference type="InterPro" id="IPR003594">
    <property type="entry name" value="HATPase_dom"/>
</dbReference>
<feature type="domain" description="PAC" evidence="14">
    <location>
        <begin position="202"/>
        <end position="254"/>
    </location>
</feature>
<dbReference type="Pfam" id="PF00072">
    <property type="entry name" value="Response_reg"/>
    <property type="match status" value="1"/>
</dbReference>
<sequence length="667" mass="73333">MPVPNPNRLDPELARHIVESAVDFAIITTAIDGRVTSWNAGAEKLFGWQAAEAIGMDLAEIFTPEDRETGAPEHEMTRAVDEGRGIDERWHVRRDGSRFWGSGLVMPLHGGGLRGFVKIIRDRTAERDAERRYHAMTAALPGFVFVTDPDGANTETNEQFRAYAGRSEAELNGNRWLEVLHPDDRARAAEIWATAVETGAPYEARYRFRRHDGEYRCFACRGVPDRDEAGRITRWLGTCIDVENEARARAAIERLAVSLEHRATRSDADLNTAVENLENEIAERAKIEDALRQAQKMEAIGQLTGGVAHDFNNLLTIIRSGVDLLRRRELPAEKRRQYIDAISDTVDRAAALTRQLLAFARRQLLQPELFDADQRVRQIASLMTATLGSRIRLQVEVTCADCTVRADPNQFDTAVLNLAVNARDAMDGEGELTIRVAFASGLPSRRGHAFEASDFIAVSMTDTGTGIEPDRIGRIFEPFYTTKDVGRGTGLGLSQVIGFAKQSGGDVVVDSEVGRGTTFTLYLPHMRAEQGAGEAATPAAAVEFTPGKGCVLVVEDNEAVGGFAAKLLEDLGYTTRWAESAQAALDLVAEQPDRFDLVFSDVVMPGMGGVELAQRLREERPDLPVVLTSGYAHVLAEEGTHGFRLLHKPYSVEALSRVLRQVADGSD</sequence>
<evidence type="ECO:0000256" key="2">
    <source>
        <dbReference type="ARBA" id="ARBA00012438"/>
    </source>
</evidence>
<dbReference type="InterPro" id="IPR004358">
    <property type="entry name" value="Sig_transdc_His_kin-like_C"/>
</dbReference>
<evidence type="ECO:0000256" key="6">
    <source>
        <dbReference type="ARBA" id="ARBA00022777"/>
    </source>
</evidence>
<dbReference type="PRINTS" id="PR00344">
    <property type="entry name" value="BCTRLSENSOR"/>
</dbReference>
<dbReference type="PROSITE" id="PS50110">
    <property type="entry name" value="RESPONSE_REGULATORY"/>
    <property type="match status" value="1"/>
</dbReference>
<dbReference type="Pfam" id="PF00989">
    <property type="entry name" value="PAS"/>
    <property type="match status" value="1"/>
</dbReference>
<dbReference type="InterPro" id="IPR013767">
    <property type="entry name" value="PAS_fold"/>
</dbReference>
<dbReference type="Gene3D" id="3.40.50.2300">
    <property type="match status" value="1"/>
</dbReference>